<evidence type="ECO:0000256" key="1">
    <source>
        <dbReference type="SAM" id="MobiDB-lite"/>
    </source>
</evidence>
<name>A0A447UJG0_CITKO</name>
<accession>A0A447UJG0</accession>
<dbReference type="AlphaFoldDB" id="A0A447UJG0"/>
<protein>
    <submittedName>
        <fullName evidence="2">Uncharacterized protein</fullName>
    </submittedName>
</protein>
<organism evidence="2 3">
    <name type="scientific">Citrobacter koseri</name>
    <name type="common">Citrobacter diversus</name>
    <dbReference type="NCBI Taxonomy" id="545"/>
    <lineage>
        <taxon>Bacteria</taxon>
        <taxon>Pseudomonadati</taxon>
        <taxon>Pseudomonadota</taxon>
        <taxon>Gammaproteobacteria</taxon>
        <taxon>Enterobacterales</taxon>
        <taxon>Enterobacteriaceae</taxon>
        <taxon>Citrobacter</taxon>
    </lineage>
</organism>
<evidence type="ECO:0000313" key="3">
    <source>
        <dbReference type="Proteomes" id="UP000270272"/>
    </source>
</evidence>
<proteinExistence type="predicted"/>
<feature type="region of interest" description="Disordered" evidence="1">
    <location>
        <begin position="155"/>
        <end position="219"/>
    </location>
</feature>
<evidence type="ECO:0000313" key="2">
    <source>
        <dbReference type="EMBL" id="VEB87752.1"/>
    </source>
</evidence>
<feature type="compositionally biased region" description="Low complexity" evidence="1">
    <location>
        <begin position="205"/>
        <end position="217"/>
    </location>
</feature>
<feature type="compositionally biased region" description="Basic and acidic residues" evidence="1">
    <location>
        <begin position="187"/>
        <end position="204"/>
    </location>
</feature>
<dbReference type="Proteomes" id="UP000270272">
    <property type="component" value="Chromosome"/>
</dbReference>
<dbReference type="EMBL" id="LR134204">
    <property type="protein sequence ID" value="VEB87752.1"/>
    <property type="molecule type" value="Genomic_DNA"/>
</dbReference>
<gene>
    <name evidence="2" type="ORF">NCTC11075_01591</name>
</gene>
<feature type="compositionally biased region" description="Basic and acidic residues" evidence="1">
    <location>
        <begin position="159"/>
        <end position="169"/>
    </location>
</feature>
<reference evidence="2 3" key="1">
    <citation type="submission" date="2018-12" db="EMBL/GenBank/DDBJ databases">
        <authorList>
            <consortium name="Pathogen Informatics"/>
        </authorList>
    </citation>
    <scope>NUCLEOTIDE SEQUENCE [LARGE SCALE GENOMIC DNA]</scope>
    <source>
        <strain evidence="2 3">NCTC11075</strain>
    </source>
</reference>
<sequence length="236" mass="27181">MEQVESVGIQKEQERYLSKNGVLSFGSQFLKFLEYESSFAEDITSKFKLLKLTNITRLLGDPDVREVLGLELIEGKLFCSQKKQRFITEISKLIKAMQEVDDKGRVIFTVNKIRHKSDRKDVINELAITKPQEKLVRYWELSNPKSYKLEEETLQPSEHTIDKGNKNIDNDGANDSFTTNTNTTKNNLDEEKNLKNDSKPDDSKVNVNVKPNPNRNNLIPTNAKFNIDNKKCKKNI</sequence>